<dbReference type="GO" id="GO:0005096">
    <property type="term" value="F:GTPase activator activity"/>
    <property type="evidence" value="ECO:0007669"/>
    <property type="project" value="UniProtKB-KW"/>
</dbReference>
<dbReference type="Gene3D" id="2.60.40.150">
    <property type="entry name" value="C2 domain"/>
    <property type="match status" value="1"/>
</dbReference>
<name>A0A7N0VKX5_KALFE</name>
<evidence type="ECO:0000256" key="4">
    <source>
        <dbReference type="ARBA" id="ARBA00022475"/>
    </source>
</evidence>
<evidence type="ECO:0000259" key="12">
    <source>
        <dbReference type="PROSITE" id="PS50004"/>
    </source>
</evidence>
<keyword evidence="14" id="KW-1185">Reference proteome</keyword>
<keyword evidence="4" id="KW-1003">Cell membrane</keyword>
<keyword evidence="9" id="KW-0472">Membrane</keyword>
<protein>
    <recommendedName>
        <fullName evidence="12">C2 domain-containing protein</fullName>
    </recommendedName>
</protein>
<evidence type="ECO:0000256" key="7">
    <source>
        <dbReference type="ARBA" id="ARBA00022837"/>
    </source>
</evidence>
<keyword evidence="3" id="KW-0343">GTPase activation</keyword>
<evidence type="ECO:0000256" key="3">
    <source>
        <dbReference type="ARBA" id="ARBA00022468"/>
    </source>
</evidence>
<dbReference type="AlphaFoldDB" id="A0A7N0VKX5"/>
<dbReference type="GO" id="GO:0008289">
    <property type="term" value="F:lipid binding"/>
    <property type="evidence" value="ECO:0007669"/>
    <property type="project" value="UniProtKB-KW"/>
</dbReference>
<dbReference type="EnsemblPlants" id="Kaladp1293s0001.1.v1.1">
    <property type="protein sequence ID" value="Kaladp1293s0001.1.v1.1"/>
    <property type="gene ID" value="Kaladp1293s0001.v1.1"/>
</dbReference>
<dbReference type="InterPro" id="IPR000008">
    <property type="entry name" value="C2_dom"/>
</dbReference>
<accession>A0A7N0VKX5</accession>
<dbReference type="PANTHER" id="PTHR45933:SF12">
    <property type="entry name" value="PROTEIN C2-DOMAIN ABA-RELATED 9"/>
    <property type="match status" value="1"/>
</dbReference>
<keyword evidence="5" id="KW-0938">Abscisic acid signaling pathway</keyword>
<keyword evidence="6" id="KW-0479">Metal-binding</keyword>
<feature type="domain" description="C2" evidence="12">
    <location>
        <begin position="1"/>
        <end position="104"/>
    </location>
</feature>
<sequence>MENYAGLIRLRIFRGVNLAIRDSRSSDPYATVTMGDKKLKTRVVRSNCNPEWNDELTLCVSDHHLPIQLAVYDEDSFTKDDKIGEANIDIKPYLDCLKNKSLKISSEDGTIVARVQPSKHNDLAKESCIFWKSGKLLQDMTLRLKNVECGEVDLQIEWIDLPGSTSKAR</sequence>
<dbReference type="InterPro" id="IPR035892">
    <property type="entry name" value="C2_domain_sf"/>
</dbReference>
<keyword evidence="10" id="KW-0539">Nucleus</keyword>
<reference evidence="13" key="1">
    <citation type="submission" date="2021-01" db="UniProtKB">
        <authorList>
            <consortium name="EnsemblPlants"/>
        </authorList>
    </citation>
    <scope>IDENTIFICATION</scope>
</reference>
<comment type="similarity">
    <text evidence="11">Belongs to the plant CAR protein family.</text>
</comment>
<evidence type="ECO:0000256" key="2">
    <source>
        <dbReference type="ARBA" id="ARBA00004236"/>
    </source>
</evidence>
<dbReference type="GO" id="GO:0005634">
    <property type="term" value="C:nucleus"/>
    <property type="evidence" value="ECO:0007669"/>
    <property type="project" value="UniProtKB-SubCell"/>
</dbReference>
<dbReference type="Pfam" id="PF00168">
    <property type="entry name" value="C2"/>
    <property type="match status" value="1"/>
</dbReference>
<evidence type="ECO:0000313" key="14">
    <source>
        <dbReference type="Proteomes" id="UP000594263"/>
    </source>
</evidence>
<keyword evidence="8" id="KW-0446">Lipid-binding</keyword>
<evidence type="ECO:0000256" key="5">
    <source>
        <dbReference type="ARBA" id="ARBA00022682"/>
    </source>
</evidence>
<dbReference type="SUPFAM" id="SSF49562">
    <property type="entry name" value="C2 domain (Calcium/lipid-binding domain, CaLB)"/>
    <property type="match status" value="1"/>
</dbReference>
<dbReference type="OMA" id="ESSCVWR"/>
<evidence type="ECO:0000256" key="1">
    <source>
        <dbReference type="ARBA" id="ARBA00004123"/>
    </source>
</evidence>
<dbReference type="PANTHER" id="PTHR45933">
    <property type="entry name" value="PROTEIN C2-DOMAIN ABA-RELATED 4"/>
    <property type="match status" value="1"/>
</dbReference>
<evidence type="ECO:0000256" key="10">
    <source>
        <dbReference type="ARBA" id="ARBA00023242"/>
    </source>
</evidence>
<dbReference type="SMART" id="SM00239">
    <property type="entry name" value="C2"/>
    <property type="match status" value="1"/>
</dbReference>
<dbReference type="GO" id="GO:0005886">
    <property type="term" value="C:plasma membrane"/>
    <property type="evidence" value="ECO:0007669"/>
    <property type="project" value="UniProtKB-SubCell"/>
</dbReference>
<evidence type="ECO:0000313" key="13">
    <source>
        <dbReference type="EnsemblPlants" id="Kaladp1293s0001.1.v1.1"/>
    </source>
</evidence>
<evidence type="ECO:0000256" key="6">
    <source>
        <dbReference type="ARBA" id="ARBA00022723"/>
    </source>
</evidence>
<dbReference type="Proteomes" id="UP000594263">
    <property type="component" value="Unplaced"/>
</dbReference>
<dbReference type="InterPro" id="IPR044562">
    <property type="entry name" value="CAR1-11"/>
</dbReference>
<dbReference type="Gramene" id="Kaladp1293s0001.1.v1.1">
    <property type="protein sequence ID" value="Kaladp1293s0001.1.v1.1"/>
    <property type="gene ID" value="Kaladp1293s0001.v1.1"/>
</dbReference>
<keyword evidence="7" id="KW-0106">Calcium</keyword>
<evidence type="ECO:0000256" key="9">
    <source>
        <dbReference type="ARBA" id="ARBA00023136"/>
    </source>
</evidence>
<evidence type="ECO:0000256" key="11">
    <source>
        <dbReference type="ARBA" id="ARBA00024037"/>
    </source>
</evidence>
<comment type="subcellular location">
    <subcellularLocation>
        <location evidence="2">Cell membrane</location>
    </subcellularLocation>
    <subcellularLocation>
        <location evidence="1">Nucleus</location>
    </subcellularLocation>
</comment>
<dbReference type="GO" id="GO:0046872">
    <property type="term" value="F:metal ion binding"/>
    <property type="evidence" value="ECO:0007669"/>
    <property type="project" value="UniProtKB-KW"/>
</dbReference>
<evidence type="ECO:0000256" key="8">
    <source>
        <dbReference type="ARBA" id="ARBA00023121"/>
    </source>
</evidence>
<dbReference type="GO" id="GO:0009738">
    <property type="term" value="P:abscisic acid-activated signaling pathway"/>
    <property type="evidence" value="ECO:0007669"/>
    <property type="project" value="UniProtKB-KW"/>
</dbReference>
<dbReference type="PROSITE" id="PS50004">
    <property type="entry name" value="C2"/>
    <property type="match status" value="1"/>
</dbReference>
<proteinExistence type="inferred from homology"/>
<organism evidence="13 14">
    <name type="scientific">Kalanchoe fedtschenkoi</name>
    <name type="common">Lavender scallops</name>
    <name type="synonym">South American air plant</name>
    <dbReference type="NCBI Taxonomy" id="63787"/>
    <lineage>
        <taxon>Eukaryota</taxon>
        <taxon>Viridiplantae</taxon>
        <taxon>Streptophyta</taxon>
        <taxon>Embryophyta</taxon>
        <taxon>Tracheophyta</taxon>
        <taxon>Spermatophyta</taxon>
        <taxon>Magnoliopsida</taxon>
        <taxon>eudicotyledons</taxon>
        <taxon>Gunneridae</taxon>
        <taxon>Pentapetalae</taxon>
        <taxon>Saxifragales</taxon>
        <taxon>Crassulaceae</taxon>
        <taxon>Kalanchoe</taxon>
    </lineage>
</organism>